<comment type="caution">
    <text evidence="1">The sequence shown here is derived from an EMBL/GenBank/DDBJ whole genome shotgun (WGS) entry which is preliminary data.</text>
</comment>
<reference evidence="2" key="1">
    <citation type="submission" date="2022-10" db="EMBL/GenBank/DDBJ databases">
        <title>Genome assembly of Pristionchus species.</title>
        <authorList>
            <person name="Yoshida K."/>
            <person name="Sommer R.J."/>
        </authorList>
    </citation>
    <scope>NUCLEOTIDE SEQUENCE [LARGE SCALE GENOMIC DNA]</scope>
    <source>
        <strain evidence="2">RS5460</strain>
    </source>
</reference>
<name>A0AAN4ZQX5_9BILA</name>
<sequence length="107" mass="12298">MIEGGPGGPAREMRLETSMLKPIFAVTHNGIKKFDMPNKNEMKWSVESYEYQNVTRNEFETGILTRIKNVDRGADYCIFIHSSNSVQHLCGGLERLFQRIPSKHTHM</sequence>
<protein>
    <submittedName>
        <fullName evidence="1">Uncharacterized protein</fullName>
    </submittedName>
</protein>
<accession>A0AAN4ZQX5</accession>
<proteinExistence type="predicted"/>
<dbReference type="EMBL" id="BTRK01000003">
    <property type="protein sequence ID" value="GMR42115.1"/>
    <property type="molecule type" value="Genomic_DNA"/>
</dbReference>
<evidence type="ECO:0000313" key="1">
    <source>
        <dbReference type="EMBL" id="GMR42115.1"/>
    </source>
</evidence>
<evidence type="ECO:0000313" key="2">
    <source>
        <dbReference type="Proteomes" id="UP001328107"/>
    </source>
</evidence>
<dbReference type="Proteomes" id="UP001328107">
    <property type="component" value="Unassembled WGS sequence"/>
</dbReference>
<dbReference type="AlphaFoldDB" id="A0AAN4ZQX5"/>
<keyword evidence="2" id="KW-1185">Reference proteome</keyword>
<feature type="non-terminal residue" evidence="1">
    <location>
        <position position="107"/>
    </location>
</feature>
<organism evidence="1 2">
    <name type="scientific">Pristionchus mayeri</name>
    <dbReference type="NCBI Taxonomy" id="1317129"/>
    <lineage>
        <taxon>Eukaryota</taxon>
        <taxon>Metazoa</taxon>
        <taxon>Ecdysozoa</taxon>
        <taxon>Nematoda</taxon>
        <taxon>Chromadorea</taxon>
        <taxon>Rhabditida</taxon>
        <taxon>Rhabditina</taxon>
        <taxon>Diplogasteromorpha</taxon>
        <taxon>Diplogasteroidea</taxon>
        <taxon>Neodiplogasteridae</taxon>
        <taxon>Pristionchus</taxon>
    </lineage>
</organism>
<gene>
    <name evidence="1" type="ORF">PMAYCL1PPCAC_12310</name>
</gene>